<name>A0A8B6C372_MYTGA</name>
<keyword evidence="1" id="KW-0732">Signal</keyword>
<sequence>MLIFILVKALIVHIIESNSCNSKNGSKNNVLSCKGCTVVLDCALNKTENKPVWSALNNPALMDNKRLQVIENYSSKLQVSDLIKSDEDTYCCYAIRRNVSYQYCTWLQIVELVILPNDNTIVGTNGSTFTVTCSINNTIPGTKNISWIKNGKIVNSSTSNKLSLTFSLTKEIDQQNLTCKAVIGCIDMPIERVVRFNVTCKYVKAL</sequence>
<dbReference type="SUPFAM" id="SSF48726">
    <property type="entry name" value="Immunoglobulin"/>
    <property type="match status" value="2"/>
</dbReference>
<dbReference type="PROSITE" id="PS50835">
    <property type="entry name" value="IG_LIKE"/>
    <property type="match status" value="1"/>
</dbReference>
<dbReference type="Proteomes" id="UP000596742">
    <property type="component" value="Unassembled WGS sequence"/>
</dbReference>
<accession>A0A8B6C372</accession>
<dbReference type="Pfam" id="PF13895">
    <property type="entry name" value="Ig_2"/>
    <property type="match status" value="1"/>
</dbReference>
<feature type="domain" description="Ig-like" evidence="2">
    <location>
        <begin position="116"/>
        <end position="181"/>
    </location>
</feature>
<feature type="signal peptide" evidence="1">
    <location>
        <begin position="1"/>
        <end position="17"/>
    </location>
</feature>
<evidence type="ECO:0000256" key="1">
    <source>
        <dbReference type="SAM" id="SignalP"/>
    </source>
</evidence>
<proteinExistence type="predicted"/>
<organism evidence="3 4">
    <name type="scientific">Mytilus galloprovincialis</name>
    <name type="common">Mediterranean mussel</name>
    <dbReference type="NCBI Taxonomy" id="29158"/>
    <lineage>
        <taxon>Eukaryota</taxon>
        <taxon>Metazoa</taxon>
        <taxon>Spiralia</taxon>
        <taxon>Lophotrochozoa</taxon>
        <taxon>Mollusca</taxon>
        <taxon>Bivalvia</taxon>
        <taxon>Autobranchia</taxon>
        <taxon>Pteriomorphia</taxon>
        <taxon>Mytilida</taxon>
        <taxon>Mytiloidea</taxon>
        <taxon>Mytilidae</taxon>
        <taxon>Mytilinae</taxon>
        <taxon>Mytilus</taxon>
    </lineage>
</organism>
<evidence type="ECO:0000313" key="4">
    <source>
        <dbReference type="Proteomes" id="UP000596742"/>
    </source>
</evidence>
<dbReference type="Gene3D" id="2.60.40.10">
    <property type="entry name" value="Immunoglobulins"/>
    <property type="match status" value="2"/>
</dbReference>
<protein>
    <recommendedName>
        <fullName evidence="2">Ig-like domain-containing protein</fullName>
    </recommendedName>
</protein>
<evidence type="ECO:0000313" key="3">
    <source>
        <dbReference type="EMBL" id="VDH98879.1"/>
    </source>
</evidence>
<keyword evidence="4" id="KW-1185">Reference proteome</keyword>
<dbReference type="InterPro" id="IPR036179">
    <property type="entry name" value="Ig-like_dom_sf"/>
</dbReference>
<dbReference type="AlphaFoldDB" id="A0A8B6C372"/>
<comment type="caution">
    <text evidence="3">The sequence shown here is derived from an EMBL/GenBank/DDBJ whole genome shotgun (WGS) entry which is preliminary data.</text>
</comment>
<feature type="chain" id="PRO_5032949788" description="Ig-like domain-containing protein" evidence="1">
    <location>
        <begin position="18"/>
        <end position="206"/>
    </location>
</feature>
<dbReference type="EMBL" id="UYJE01001062">
    <property type="protein sequence ID" value="VDH98879.1"/>
    <property type="molecule type" value="Genomic_DNA"/>
</dbReference>
<dbReference type="InterPro" id="IPR007110">
    <property type="entry name" value="Ig-like_dom"/>
</dbReference>
<evidence type="ECO:0000259" key="2">
    <source>
        <dbReference type="PROSITE" id="PS50835"/>
    </source>
</evidence>
<dbReference type="InterPro" id="IPR013783">
    <property type="entry name" value="Ig-like_fold"/>
</dbReference>
<reference evidence="3" key="1">
    <citation type="submission" date="2018-11" db="EMBL/GenBank/DDBJ databases">
        <authorList>
            <person name="Alioto T."/>
            <person name="Alioto T."/>
        </authorList>
    </citation>
    <scope>NUCLEOTIDE SEQUENCE</scope>
</reference>
<gene>
    <name evidence="3" type="ORF">MGAL_10B033422</name>
</gene>